<comment type="subcellular location">
    <subcellularLocation>
        <location evidence="1">Membrane</location>
        <topology evidence="1">Multi-pass membrane protein</topology>
    </subcellularLocation>
</comment>
<dbReference type="Pfam" id="PF03547">
    <property type="entry name" value="Mem_trans"/>
    <property type="match status" value="1"/>
</dbReference>
<feature type="transmembrane region" description="Helical" evidence="7">
    <location>
        <begin position="199"/>
        <end position="219"/>
    </location>
</feature>
<keyword evidence="4 7" id="KW-0812">Transmembrane</keyword>
<name>A0A367X2S3_9PROT</name>
<dbReference type="InterPro" id="IPR004776">
    <property type="entry name" value="Mem_transp_PIN-like"/>
</dbReference>
<evidence type="ECO:0000313" key="8">
    <source>
        <dbReference type="EMBL" id="RCK47966.1"/>
    </source>
</evidence>
<evidence type="ECO:0000256" key="7">
    <source>
        <dbReference type="SAM" id="Phobius"/>
    </source>
</evidence>
<feature type="transmembrane region" description="Helical" evidence="7">
    <location>
        <begin position="97"/>
        <end position="119"/>
    </location>
</feature>
<reference evidence="8 9" key="1">
    <citation type="submission" date="2014-07" db="EMBL/GenBank/DDBJ databases">
        <title>Draft genome sequence of Thalassospira profundimaris PR54-5.</title>
        <authorList>
            <person name="Lai Q."/>
            <person name="Shao Z."/>
        </authorList>
    </citation>
    <scope>NUCLEOTIDE SEQUENCE [LARGE SCALE GENOMIC DNA]</scope>
    <source>
        <strain evidence="8 9">PR54-5</strain>
    </source>
</reference>
<keyword evidence="5 7" id="KW-1133">Transmembrane helix</keyword>
<feature type="transmembrane region" description="Helical" evidence="7">
    <location>
        <begin position="6"/>
        <end position="23"/>
    </location>
</feature>
<feature type="transmembrane region" description="Helical" evidence="7">
    <location>
        <begin position="288"/>
        <end position="308"/>
    </location>
</feature>
<proteinExistence type="predicted"/>
<feature type="transmembrane region" description="Helical" evidence="7">
    <location>
        <begin position="231"/>
        <end position="250"/>
    </location>
</feature>
<keyword evidence="2" id="KW-0813">Transport</keyword>
<dbReference type="Proteomes" id="UP000252255">
    <property type="component" value="Unassembled WGS sequence"/>
</dbReference>
<dbReference type="GO" id="GO:0016020">
    <property type="term" value="C:membrane"/>
    <property type="evidence" value="ECO:0007669"/>
    <property type="project" value="UniProtKB-SubCell"/>
</dbReference>
<evidence type="ECO:0000256" key="4">
    <source>
        <dbReference type="ARBA" id="ARBA00022692"/>
    </source>
</evidence>
<evidence type="ECO:0000256" key="3">
    <source>
        <dbReference type="ARBA" id="ARBA00022475"/>
    </source>
</evidence>
<feature type="transmembrane region" description="Helical" evidence="7">
    <location>
        <begin position="256"/>
        <end position="276"/>
    </location>
</feature>
<evidence type="ECO:0000256" key="1">
    <source>
        <dbReference type="ARBA" id="ARBA00004141"/>
    </source>
</evidence>
<dbReference type="GO" id="GO:0055085">
    <property type="term" value="P:transmembrane transport"/>
    <property type="evidence" value="ECO:0007669"/>
    <property type="project" value="InterPro"/>
</dbReference>
<evidence type="ECO:0000256" key="6">
    <source>
        <dbReference type="ARBA" id="ARBA00023136"/>
    </source>
</evidence>
<evidence type="ECO:0000313" key="9">
    <source>
        <dbReference type="Proteomes" id="UP000252255"/>
    </source>
</evidence>
<feature type="transmembrane region" description="Helical" evidence="7">
    <location>
        <begin position="65"/>
        <end position="85"/>
    </location>
</feature>
<keyword evidence="3" id="KW-1003">Cell membrane</keyword>
<keyword evidence="6 7" id="KW-0472">Membrane</keyword>
<dbReference type="PANTHER" id="PTHR36838:SF3">
    <property type="entry name" value="TRANSPORTER AUXIN EFFLUX CARRIER EC FAMILY"/>
    <property type="match status" value="1"/>
</dbReference>
<sequence length="318" mass="33701">MIDILAITSPIFMIIAIGYFAVYRNIVPQSITRGMGAFVMNFALPCLLIRALAQRDLTEVIEPVYLLAYGGGSLLVFAFGYLYALKVAGKGQANATLQGLGMSMCNSGFVGYPVASQVFGPTAEIALALCVIIENLVMMPLVLVLGDSSQNNGQTRMQVLGKAFLNLGRNPIIIGIMIGLVISLSGITLPMPIFKVVDMLASASGPVALFVIGGGLVGLKLKGLRADMARIVSAKLVLHPIAVFVLVYLLPGFDPTLRIACVAFACSPMLSIYPIFGQRYGHEGLCAASLMMATSLSFITISTALWLLDTTSVFGPLP</sequence>
<dbReference type="AlphaFoldDB" id="A0A367X2S3"/>
<dbReference type="OrthoDB" id="9810457at2"/>
<feature type="transmembrane region" description="Helical" evidence="7">
    <location>
        <begin position="167"/>
        <end position="187"/>
    </location>
</feature>
<feature type="transmembrane region" description="Helical" evidence="7">
    <location>
        <begin position="35"/>
        <end position="53"/>
    </location>
</feature>
<evidence type="ECO:0000256" key="2">
    <source>
        <dbReference type="ARBA" id="ARBA00022448"/>
    </source>
</evidence>
<feature type="transmembrane region" description="Helical" evidence="7">
    <location>
        <begin position="125"/>
        <end position="146"/>
    </location>
</feature>
<protein>
    <submittedName>
        <fullName evidence="8">Permease</fullName>
    </submittedName>
</protein>
<dbReference type="PANTHER" id="PTHR36838">
    <property type="entry name" value="AUXIN EFFLUX CARRIER FAMILY PROTEIN"/>
    <property type="match status" value="1"/>
</dbReference>
<dbReference type="RefSeq" id="WP_114097107.1">
    <property type="nucleotide sequence ID" value="NZ_JPWI01000002.1"/>
</dbReference>
<accession>A0A367X2S3</accession>
<organism evidence="8 9">
    <name type="scientific">Thalassospira profundimaris</name>
    <dbReference type="NCBI Taxonomy" id="502049"/>
    <lineage>
        <taxon>Bacteria</taxon>
        <taxon>Pseudomonadati</taxon>
        <taxon>Pseudomonadota</taxon>
        <taxon>Alphaproteobacteria</taxon>
        <taxon>Rhodospirillales</taxon>
        <taxon>Thalassospiraceae</taxon>
        <taxon>Thalassospira</taxon>
    </lineage>
</organism>
<gene>
    <name evidence="8" type="ORF">TH30_05885</name>
</gene>
<comment type="caution">
    <text evidence="8">The sequence shown here is derived from an EMBL/GenBank/DDBJ whole genome shotgun (WGS) entry which is preliminary data.</text>
</comment>
<evidence type="ECO:0000256" key="5">
    <source>
        <dbReference type="ARBA" id="ARBA00022989"/>
    </source>
</evidence>
<dbReference type="EMBL" id="JPWI01000002">
    <property type="protein sequence ID" value="RCK47966.1"/>
    <property type="molecule type" value="Genomic_DNA"/>
</dbReference>